<dbReference type="SUPFAM" id="SSF47571">
    <property type="entry name" value="Cloroperoxidase"/>
    <property type="match status" value="2"/>
</dbReference>
<keyword evidence="2" id="KW-0575">Peroxidase</keyword>
<dbReference type="Gene3D" id="1.10.489.10">
    <property type="entry name" value="Chloroperoxidase-like"/>
    <property type="match status" value="1"/>
</dbReference>
<dbReference type="PROSITE" id="PS51405">
    <property type="entry name" value="HEME_HALOPEROXIDASE"/>
    <property type="match status" value="1"/>
</dbReference>
<dbReference type="InterPro" id="IPR000028">
    <property type="entry name" value="Chloroperoxidase"/>
</dbReference>
<evidence type="ECO:0000313" key="11">
    <source>
        <dbReference type="Proteomes" id="UP000054481"/>
    </source>
</evidence>
<dbReference type="Proteomes" id="UP000054481">
    <property type="component" value="Unassembled WGS sequence"/>
</dbReference>
<dbReference type="OrthoDB" id="407298at2759"/>
<feature type="chain" id="PRO_5002526200" description="Heme haloperoxidase family profile domain-containing protein" evidence="8">
    <location>
        <begin position="20"/>
        <end position="312"/>
    </location>
</feature>
<dbReference type="GO" id="GO:0046872">
    <property type="term" value="F:metal ion binding"/>
    <property type="evidence" value="ECO:0007669"/>
    <property type="project" value="UniProtKB-KW"/>
</dbReference>
<proteinExistence type="inferred from homology"/>
<evidence type="ECO:0000259" key="9">
    <source>
        <dbReference type="PROSITE" id="PS51405"/>
    </source>
</evidence>
<evidence type="ECO:0000256" key="7">
    <source>
        <dbReference type="ARBA" id="ARBA00025795"/>
    </source>
</evidence>
<organism evidence="10 11">
    <name type="scientific">Hirsutella minnesotensis 3608</name>
    <dbReference type="NCBI Taxonomy" id="1043627"/>
    <lineage>
        <taxon>Eukaryota</taxon>
        <taxon>Fungi</taxon>
        <taxon>Dikarya</taxon>
        <taxon>Ascomycota</taxon>
        <taxon>Pezizomycotina</taxon>
        <taxon>Sordariomycetes</taxon>
        <taxon>Hypocreomycetidae</taxon>
        <taxon>Hypocreales</taxon>
        <taxon>Ophiocordycipitaceae</taxon>
        <taxon>Hirsutella</taxon>
    </lineage>
</organism>
<protein>
    <recommendedName>
        <fullName evidence="9">Heme haloperoxidase family profile domain-containing protein</fullName>
    </recommendedName>
</protein>
<dbReference type="AlphaFoldDB" id="A0A0F7ZGY9"/>
<dbReference type="PANTHER" id="PTHR33577">
    <property type="entry name" value="STERIGMATOCYSTIN BIOSYNTHESIS PEROXIDASE STCC-RELATED"/>
    <property type="match status" value="1"/>
</dbReference>
<dbReference type="EMBL" id="KQ030563">
    <property type="protein sequence ID" value="KJZ71721.1"/>
    <property type="molecule type" value="Genomic_DNA"/>
</dbReference>
<evidence type="ECO:0000256" key="6">
    <source>
        <dbReference type="ARBA" id="ARBA00023004"/>
    </source>
</evidence>
<keyword evidence="6" id="KW-0408">Iron</keyword>
<dbReference type="GO" id="GO:0004601">
    <property type="term" value="F:peroxidase activity"/>
    <property type="evidence" value="ECO:0007669"/>
    <property type="project" value="UniProtKB-KW"/>
</dbReference>
<dbReference type="InterPro" id="IPR036851">
    <property type="entry name" value="Chloroperoxidase-like_sf"/>
</dbReference>
<sequence>MNLPLRLVLALILPVIVDAFRKPIIRLDDPRFLDYRPPGPGDVRTSCPGLNTLANHGFLPRNGRGITLTSLMVAAFEGLGVSPETTGLITMAGLLDSRNPLDHVFSLADVHMSNWGIEHDGSLSRKDRAEDPDVTRFDPDTWEVTYNELRKIPLINALDFGRARSVRVRNQRRMNPSFNYNSRVASTSAAEIAKVMLTLGNMNGWVKLEYLQPFFEEERFPYHLGWRPHWFSADIGSVLGTAAFVLSADPASLSRTSDGIVSLPSDILSRIAPKNISMTRELIEIIRGAGFDHPAPFDEINRITSGRSLVLY</sequence>
<feature type="signal peptide" evidence="8">
    <location>
        <begin position="1"/>
        <end position="19"/>
    </location>
</feature>
<evidence type="ECO:0000256" key="2">
    <source>
        <dbReference type="ARBA" id="ARBA00022559"/>
    </source>
</evidence>
<dbReference type="Pfam" id="PF01328">
    <property type="entry name" value="Peroxidase_2"/>
    <property type="match status" value="1"/>
</dbReference>
<evidence type="ECO:0000256" key="8">
    <source>
        <dbReference type="SAM" id="SignalP"/>
    </source>
</evidence>
<gene>
    <name evidence="10" type="ORF">HIM_08863</name>
</gene>
<keyword evidence="8" id="KW-0732">Signal</keyword>
<feature type="domain" description="Heme haloperoxidase family profile" evidence="9">
    <location>
        <begin position="31"/>
        <end position="237"/>
    </location>
</feature>
<evidence type="ECO:0000256" key="3">
    <source>
        <dbReference type="ARBA" id="ARBA00022617"/>
    </source>
</evidence>
<evidence type="ECO:0000256" key="4">
    <source>
        <dbReference type="ARBA" id="ARBA00022723"/>
    </source>
</evidence>
<keyword evidence="3" id="KW-0349">Heme</keyword>
<name>A0A0F7ZGY9_9HYPO</name>
<comment type="cofactor">
    <cofactor evidence="1">
        <name>heme b</name>
        <dbReference type="ChEBI" id="CHEBI:60344"/>
    </cofactor>
</comment>
<reference evidence="10 11" key="1">
    <citation type="journal article" date="2014" name="Genome Biol. Evol.">
        <title>Comparative genomics and transcriptomics analyses reveal divergent lifestyle features of nematode endoparasitic fungus Hirsutella minnesotensis.</title>
        <authorList>
            <person name="Lai Y."/>
            <person name="Liu K."/>
            <person name="Zhang X."/>
            <person name="Zhang X."/>
            <person name="Li K."/>
            <person name="Wang N."/>
            <person name="Shu C."/>
            <person name="Wu Y."/>
            <person name="Wang C."/>
            <person name="Bushley K.E."/>
            <person name="Xiang M."/>
            <person name="Liu X."/>
        </authorList>
    </citation>
    <scope>NUCLEOTIDE SEQUENCE [LARGE SCALE GENOMIC DNA]</scope>
    <source>
        <strain evidence="10 11">3608</strain>
    </source>
</reference>
<dbReference type="PANTHER" id="PTHR33577:SF9">
    <property type="entry name" value="PEROXIDASE STCC"/>
    <property type="match status" value="1"/>
</dbReference>
<keyword evidence="11" id="KW-1185">Reference proteome</keyword>
<accession>A0A0F7ZGY9</accession>
<comment type="similarity">
    <text evidence="7">Belongs to the chloroperoxidase family.</text>
</comment>
<keyword evidence="4" id="KW-0479">Metal-binding</keyword>
<evidence type="ECO:0000313" key="10">
    <source>
        <dbReference type="EMBL" id="KJZ71721.1"/>
    </source>
</evidence>
<evidence type="ECO:0000256" key="5">
    <source>
        <dbReference type="ARBA" id="ARBA00023002"/>
    </source>
</evidence>
<keyword evidence="5" id="KW-0560">Oxidoreductase</keyword>
<evidence type="ECO:0000256" key="1">
    <source>
        <dbReference type="ARBA" id="ARBA00001970"/>
    </source>
</evidence>